<evidence type="ECO:0000256" key="5">
    <source>
        <dbReference type="ARBA" id="ARBA00022692"/>
    </source>
</evidence>
<dbReference type="AlphaFoldDB" id="A0A5B8SQC2"/>
<feature type="compositionally biased region" description="Basic and acidic residues" evidence="10">
    <location>
        <begin position="199"/>
        <end position="211"/>
    </location>
</feature>
<protein>
    <recommendedName>
        <fullName evidence="9">TRAP transporter small permease protein</fullName>
    </recommendedName>
</protein>
<evidence type="ECO:0000256" key="2">
    <source>
        <dbReference type="ARBA" id="ARBA00022448"/>
    </source>
</evidence>
<reference evidence="12 13" key="1">
    <citation type="submission" date="2019-06" db="EMBL/GenBank/DDBJ databases">
        <title>Genome analyses of bacteria isolated from kimchi.</title>
        <authorList>
            <person name="Lee S."/>
            <person name="Ahn S."/>
            <person name="Roh S."/>
        </authorList>
    </citation>
    <scope>NUCLEOTIDE SEQUENCE [LARGE SCALE GENOMIC DNA]</scope>
    <source>
        <strain evidence="12 13">CBA4606</strain>
    </source>
</reference>
<dbReference type="KEGG" id="paur:FGL86_04940"/>
<evidence type="ECO:0000256" key="10">
    <source>
        <dbReference type="SAM" id="MobiDB-lite"/>
    </source>
</evidence>
<dbReference type="PANTHER" id="PTHR35011">
    <property type="entry name" value="2,3-DIKETO-L-GULONATE TRAP TRANSPORTER SMALL PERMEASE PROTEIN YIAM"/>
    <property type="match status" value="1"/>
</dbReference>
<evidence type="ECO:0000256" key="9">
    <source>
        <dbReference type="RuleBase" id="RU369079"/>
    </source>
</evidence>
<evidence type="ECO:0000259" key="11">
    <source>
        <dbReference type="Pfam" id="PF04290"/>
    </source>
</evidence>
<feature type="domain" description="Tripartite ATP-independent periplasmic transporters DctQ component" evidence="11">
    <location>
        <begin position="45"/>
        <end position="174"/>
    </location>
</feature>
<gene>
    <name evidence="12" type="ORF">FGL86_04940</name>
</gene>
<comment type="similarity">
    <text evidence="8 9">Belongs to the TRAP transporter small permease family.</text>
</comment>
<dbReference type="PANTHER" id="PTHR35011:SF2">
    <property type="entry name" value="2,3-DIKETO-L-GULONATE TRAP TRANSPORTER SMALL PERMEASE PROTEIN YIAM"/>
    <property type="match status" value="1"/>
</dbReference>
<dbReference type="GO" id="GO:0005886">
    <property type="term" value="C:plasma membrane"/>
    <property type="evidence" value="ECO:0007669"/>
    <property type="project" value="UniProtKB-SubCell"/>
</dbReference>
<feature type="transmembrane region" description="Helical" evidence="9">
    <location>
        <begin position="108"/>
        <end position="126"/>
    </location>
</feature>
<feature type="transmembrane region" description="Helical" evidence="9">
    <location>
        <begin position="146"/>
        <end position="169"/>
    </location>
</feature>
<keyword evidence="5 9" id="KW-0812">Transmembrane</keyword>
<name>A0A5B8SQC2_9GAMM</name>
<accession>A0A5B8SQC2</accession>
<keyword evidence="4 9" id="KW-0997">Cell inner membrane</keyword>
<keyword evidence="13" id="KW-1185">Reference proteome</keyword>
<comment type="function">
    <text evidence="9">Part of the tripartite ATP-independent periplasmic (TRAP) transport system.</text>
</comment>
<dbReference type="InterPro" id="IPR055348">
    <property type="entry name" value="DctQ"/>
</dbReference>
<evidence type="ECO:0000256" key="4">
    <source>
        <dbReference type="ARBA" id="ARBA00022519"/>
    </source>
</evidence>
<keyword evidence="6 9" id="KW-1133">Transmembrane helix</keyword>
<dbReference type="Proteomes" id="UP000321272">
    <property type="component" value="Chromosome"/>
</dbReference>
<evidence type="ECO:0000256" key="3">
    <source>
        <dbReference type="ARBA" id="ARBA00022475"/>
    </source>
</evidence>
<evidence type="ECO:0000256" key="8">
    <source>
        <dbReference type="ARBA" id="ARBA00038436"/>
    </source>
</evidence>
<dbReference type="GO" id="GO:0022857">
    <property type="term" value="F:transmembrane transporter activity"/>
    <property type="evidence" value="ECO:0007669"/>
    <property type="project" value="UniProtKB-UniRule"/>
</dbReference>
<keyword evidence="3" id="KW-1003">Cell membrane</keyword>
<dbReference type="OrthoDB" id="5465095at2"/>
<feature type="transmembrane region" description="Helical" evidence="9">
    <location>
        <begin position="20"/>
        <end position="49"/>
    </location>
</feature>
<organism evidence="12 13">
    <name type="scientific">Pistricoccus aurantiacus</name>
    <dbReference type="NCBI Taxonomy" id="1883414"/>
    <lineage>
        <taxon>Bacteria</taxon>
        <taxon>Pseudomonadati</taxon>
        <taxon>Pseudomonadota</taxon>
        <taxon>Gammaproteobacteria</taxon>
        <taxon>Oceanospirillales</taxon>
        <taxon>Halomonadaceae</taxon>
        <taxon>Pistricoccus</taxon>
    </lineage>
</organism>
<evidence type="ECO:0000256" key="6">
    <source>
        <dbReference type="ARBA" id="ARBA00022989"/>
    </source>
</evidence>
<feature type="region of interest" description="Disordered" evidence="10">
    <location>
        <begin position="187"/>
        <end position="211"/>
    </location>
</feature>
<feature type="compositionally biased region" description="Acidic residues" evidence="10">
    <location>
        <begin position="188"/>
        <end position="198"/>
    </location>
</feature>
<sequence length="211" mass="23558">MSQQQLSEDKKTPGRDNGFIRALGGLNLVLGAIEKWIIIICVLAMALLMSGHVVGNLLFQQGIPGTYEVTEMFIVVITFVGVGYAARHSRHISMTAIYDQLSGRLRKALLIVLCLGTAALMFYFAYKSVDYVVTLQERGRTSAALGIPMWMVYLALPIGFTLAGIQYLLTTARNLVSQDIYRSFTEKEEYDELPEEDPDLSHTDDDNRRDA</sequence>
<proteinExistence type="inferred from homology"/>
<evidence type="ECO:0000256" key="7">
    <source>
        <dbReference type="ARBA" id="ARBA00023136"/>
    </source>
</evidence>
<keyword evidence="7 9" id="KW-0472">Membrane</keyword>
<keyword evidence="2 9" id="KW-0813">Transport</keyword>
<dbReference type="EMBL" id="CP042382">
    <property type="protein sequence ID" value="QEA38491.1"/>
    <property type="molecule type" value="Genomic_DNA"/>
</dbReference>
<evidence type="ECO:0000256" key="1">
    <source>
        <dbReference type="ARBA" id="ARBA00004429"/>
    </source>
</evidence>
<dbReference type="Pfam" id="PF04290">
    <property type="entry name" value="DctQ"/>
    <property type="match status" value="1"/>
</dbReference>
<comment type="subcellular location">
    <subcellularLocation>
        <location evidence="1 9">Cell inner membrane</location>
        <topology evidence="1 9">Multi-pass membrane protein</topology>
    </subcellularLocation>
</comment>
<evidence type="ECO:0000313" key="12">
    <source>
        <dbReference type="EMBL" id="QEA38491.1"/>
    </source>
</evidence>
<feature type="transmembrane region" description="Helical" evidence="9">
    <location>
        <begin position="69"/>
        <end position="87"/>
    </location>
</feature>
<evidence type="ECO:0000313" key="13">
    <source>
        <dbReference type="Proteomes" id="UP000321272"/>
    </source>
</evidence>
<comment type="subunit">
    <text evidence="9">The complex comprises the extracytoplasmic solute receptor protein and the two transmembrane proteins.</text>
</comment>
<dbReference type="RefSeq" id="WP_147183556.1">
    <property type="nucleotide sequence ID" value="NZ_CP042382.1"/>
</dbReference>
<dbReference type="InterPro" id="IPR007387">
    <property type="entry name" value="TRAP_DctQ"/>
</dbReference>
<dbReference type="GO" id="GO:0015740">
    <property type="term" value="P:C4-dicarboxylate transport"/>
    <property type="evidence" value="ECO:0007669"/>
    <property type="project" value="TreeGrafter"/>
</dbReference>